<feature type="domain" description="Mixed lineage kinase" evidence="1">
    <location>
        <begin position="46"/>
        <end position="139"/>
    </location>
</feature>
<name>A0A164VC98_9AGAM</name>
<reference evidence="2 3" key="1">
    <citation type="journal article" date="2016" name="Mol. Biol. Evol.">
        <title>Comparative Genomics of Early-Diverging Mushroom-Forming Fungi Provides Insights into the Origins of Lignocellulose Decay Capabilities.</title>
        <authorList>
            <person name="Nagy L.G."/>
            <person name="Riley R."/>
            <person name="Tritt A."/>
            <person name="Adam C."/>
            <person name="Daum C."/>
            <person name="Floudas D."/>
            <person name="Sun H."/>
            <person name="Yadav J.S."/>
            <person name="Pangilinan J."/>
            <person name="Larsson K.H."/>
            <person name="Matsuura K."/>
            <person name="Barry K."/>
            <person name="Labutti K."/>
            <person name="Kuo R."/>
            <person name="Ohm R.A."/>
            <person name="Bhattacharya S.S."/>
            <person name="Shirouzu T."/>
            <person name="Yoshinaga Y."/>
            <person name="Martin F.M."/>
            <person name="Grigoriev I.V."/>
            <person name="Hibbett D.S."/>
        </authorList>
    </citation>
    <scope>NUCLEOTIDE SEQUENCE [LARGE SCALE GENOMIC DNA]</scope>
    <source>
        <strain evidence="2 3">HHB9708</strain>
    </source>
</reference>
<dbReference type="GO" id="GO:0007166">
    <property type="term" value="P:cell surface receptor signaling pathway"/>
    <property type="evidence" value="ECO:0007669"/>
    <property type="project" value="InterPro"/>
</dbReference>
<sequence length="174" mass="19274">MPLQSDTTSNLLKGLKILQSLGEAIPAGGIVKSVAGVGIIVLETAEMQKVHVNKQECSGIAERAAKHIIMLHSTFNADGPLSDDLRERLESYLEVLEDVFETVKRLGSESRLRRTIKATSVQEEVKECLDKLNEAYQSYIAISILDLRRFQAVNARGRDEVSFTGTIFSFFSTN</sequence>
<evidence type="ECO:0000313" key="2">
    <source>
        <dbReference type="EMBL" id="KZS94021.1"/>
    </source>
</evidence>
<dbReference type="AlphaFoldDB" id="A0A164VC98"/>
<organism evidence="2 3">
    <name type="scientific">Sistotremastrum niveocremeum HHB9708</name>
    <dbReference type="NCBI Taxonomy" id="1314777"/>
    <lineage>
        <taxon>Eukaryota</taxon>
        <taxon>Fungi</taxon>
        <taxon>Dikarya</taxon>
        <taxon>Basidiomycota</taxon>
        <taxon>Agaricomycotina</taxon>
        <taxon>Agaricomycetes</taxon>
        <taxon>Sistotremastrales</taxon>
        <taxon>Sistotremastraceae</taxon>
        <taxon>Sertulicium</taxon>
        <taxon>Sertulicium niveocremeum</taxon>
    </lineage>
</organism>
<dbReference type="Gene3D" id="1.20.930.20">
    <property type="entry name" value="Adaptor protein Cbl, N-terminal domain"/>
    <property type="match status" value="1"/>
</dbReference>
<dbReference type="InterPro" id="IPR054000">
    <property type="entry name" value="MLKL_N"/>
</dbReference>
<proteinExistence type="predicted"/>
<keyword evidence="3" id="KW-1185">Reference proteome</keyword>
<evidence type="ECO:0000259" key="1">
    <source>
        <dbReference type="Pfam" id="PF22215"/>
    </source>
</evidence>
<protein>
    <recommendedName>
        <fullName evidence="1">Mixed lineage kinase domain-containing protein</fullName>
    </recommendedName>
</protein>
<dbReference type="InterPro" id="IPR059179">
    <property type="entry name" value="MLKL-like_MCAfunc"/>
</dbReference>
<dbReference type="OrthoDB" id="192148at2759"/>
<dbReference type="Pfam" id="PF22215">
    <property type="entry name" value="MLKL_N"/>
    <property type="match status" value="1"/>
</dbReference>
<accession>A0A164VC98</accession>
<evidence type="ECO:0000313" key="3">
    <source>
        <dbReference type="Proteomes" id="UP000076722"/>
    </source>
</evidence>
<dbReference type="EMBL" id="KV419405">
    <property type="protein sequence ID" value="KZS94021.1"/>
    <property type="molecule type" value="Genomic_DNA"/>
</dbReference>
<dbReference type="STRING" id="1314777.A0A164VC98"/>
<dbReference type="Proteomes" id="UP000076722">
    <property type="component" value="Unassembled WGS sequence"/>
</dbReference>
<dbReference type="InterPro" id="IPR036537">
    <property type="entry name" value="Adaptor_Cbl_N_dom_sf"/>
</dbReference>
<gene>
    <name evidence="2" type="ORF">SISNIDRAFT_484976</name>
</gene>
<dbReference type="CDD" id="cd21037">
    <property type="entry name" value="MLKL_NTD"/>
    <property type="match status" value="1"/>
</dbReference>